<gene>
    <name evidence="1" type="ORF">X975_24161</name>
</gene>
<feature type="non-terminal residue" evidence="1">
    <location>
        <position position="43"/>
    </location>
</feature>
<organism evidence="1 2">
    <name type="scientific">Stegodyphus mimosarum</name>
    <name type="common">African social velvet spider</name>
    <dbReference type="NCBI Taxonomy" id="407821"/>
    <lineage>
        <taxon>Eukaryota</taxon>
        <taxon>Metazoa</taxon>
        <taxon>Ecdysozoa</taxon>
        <taxon>Arthropoda</taxon>
        <taxon>Chelicerata</taxon>
        <taxon>Arachnida</taxon>
        <taxon>Araneae</taxon>
        <taxon>Araneomorphae</taxon>
        <taxon>Entelegynae</taxon>
        <taxon>Eresoidea</taxon>
        <taxon>Eresidae</taxon>
        <taxon>Stegodyphus</taxon>
    </lineage>
</organism>
<sequence length="43" mass="4775">MTIDTTLAQLSDQSISFINPENPVSSDISGIYEIDSRFQDTPK</sequence>
<protein>
    <submittedName>
        <fullName evidence="1">Uncharacterized protein</fullName>
    </submittedName>
</protein>
<reference evidence="1 2" key="1">
    <citation type="submission" date="2013-11" db="EMBL/GenBank/DDBJ databases">
        <title>Genome sequencing of Stegodyphus mimosarum.</title>
        <authorList>
            <person name="Bechsgaard J."/>
        </authorList>
    </citation>
    <scope>NUCLEOTIDE SEQUENCE [LARGE SCALE GENOMIC DNA]</scope>
</reference>
<evidence type="ECO:0000313" key="1">
    <source>
        <dbReference type="EMBL" id="KFM61789.1"/>
    </source>
</evidence>
<accession>A0A087T9K0</accession>
<proteinExistence type="predicted"/>
<keyword evidence="2" id="KW-1185">Reference proteome</keyword>
<dbReference type="Proteomes" id="UP000054359">
    <property type="component" value="Unassembled WGS sequence"/>
</dbReference>
<name>A0A087T9K0_STEMI</name>
<dbReference type="EMBL" id="KK114157">
    <property type="protein sequence ID" value="KFM61789.1"/>
    <property type="molecule type" value="Genomic_DNA"/>
</dbReference>
<evidence type="ECO:0000313" key="2">
    <source>
        <dbReference type="Proteomes" id="UP000054359"/>
    </source>
</evidence>
<dbReference type="AlphaFoldDB" id="A0A087T9K0"/>